<organism evidence="2 3">
    <name type="scientific">Sulfidibacter corallicola</name>
    <dbReference type="NCBI Taxonomy" id="2818388"/>
    <lineage>
        <taxon>Bacteria</taxon>
        <taxon>Pseudomonadati</taxon>
        <taxon>Acidobacteriota</taxon>
        <taxon>Holophagae</taxon>
        <taxon>Acanthopleuribacterales</taxon>
        <taxon>Acanthopleuribacteraceae</taxon>
        <taxon>Sulfidibacter</taxon>
    </lineage>
</organism>
<proteinExistence type="predicted"/>
<dbReference type="Proteomes" id="UP000663929">
    <property type="component" value="Chromosome"/>
</dbReference>
<dbReference type="GO" id="GO:0031250">
    <property type="term" value="C:anaerobic ribonucleoside-triphosphate reductase complex"/>
    <property type="evidence" value="ECO:0007669"/>
    <property type="project" value="TreeGrafter"/>
</dbReference>
<accession>A0A8A4U2D8</accession>
<dbReference type="PANTHER" id="PTHR21075:SF0">
    <property type="entry name" value="ANAEROBIC RIBONUCLEOSIDE-TRIPHOSPHATE REDUCTASE"/>
    <property type="match status" value="1"/>
</dbReference>
<gene>
    <name evidence="2" type="ORF">J3U87_10495</name>
</gene>
<evidence type="ECO:0000313" key="3">
    <source>
        <dbReference type="Proteomes" id="UP000663929"/>
    </source>
</evidence>
<dbReference type="GO" id="GO:0009265">
    <property type="term" value="P:2'-deoxyribonucleotide biosynthetic process"/>
    <property type="evidence" value="ECO:0007669"/>
    <property type="project" value="TreeGrafter"/>
</dbReference>
<dbReference type="AlphaFoldDB" id="A0A8A4U2D8"/>
<name>A0A8A4U2D8_SULCO</name>
<dbReference type="InterPro" id="IPR012833">
    <property type="entry name" value="NrdD"/>
</dbReference>
<protein>
    <submittedName>
        <fullName evidence="2">Uncharacterized protein</fullName>
    </submittedName>
</protein>
<dbReference type="GO" id="GO:0008998">
    <property type="term" value="F:ribonucleoside-triphosphate reductase (thioredoxin) activity"/>
    <property type="evidence" value="ECO:0007669"/>
    <property type="project" value="InterPro"/>
</dbReference>
<evidence type="ECO:0000256" key="1">
    <source>
        <dbReference type="SAM" id="MobiDB-lite"/>
    </source>
</evidence>
<dbReference type="PANTHER" id="PTHR21075">
    <property type="entry name" value="ANAEROBIC RIBONUCLEOSIDE-TRIPHOSPHATE REDUCTASE"/>
    <property type="match status" value="1"/>
</dbReference>
<sequence>MVSVEKKQRKEARGNSSMHVDQLTESAMQSSLFRSMETEAQPVDFTRLRASLQKDSQIPREVIDRTLARVQDNLGLLGLEQPSPTLVLHWLTGLLRQEGYNLGDIPLQSLELSLSDVELNIYHPVGFGAGADQNPEATSQRIAQRIKAQFACRRIYQPEVVQAHDNGYLELLHLGAIDRPHDVFVTPDYLKQNGLPVMSGAPSAGPAKRADVLLAHLIRFTHELQNHFAGDIQWGYVNTLFLPFLTDMSDRELNQFIQQLFFEFGQLDLERGGLYRQIILDFDFDMPKQLMNLPALGPGGESTGKTYADYRQDLVRFNEVVLDILARGDFRGNPFHSPQIVYHLNDGKTPWDERHQRLMDVAFRVGNPRIAFSDIRRDFGALGHIYLNHPDFLKQIQVPSELRGFSLSSVALNLPTLTFGQEESVFWQGLEKSLDLAVTAHRQKRLFISRLMAYGNRGPLQFLRHKLGGQPFLKIDQATQPMHLIGLAEMAAYHRGSPQGPVEVLGAGVERVLQAIESDLTVRNRIHKLKMMLAGTKNESLSYRFAFLDLRRHPKTGTAYLLRDPEQAHPIYTEGPNILAFHPMAWRERFKIEGRLHRFFRGHHQTVLYHHGAGPEDTSLYQRIVQEARQAGVSQLQLAPDLAICMSCHFIFGAAPRNDNCPSCGSTMVSPYGYCHSSFSPVSSWCLGKRSEWKIRHRLDDYKVPVQQQLPW</sequence>
<keyword evidence="3" id="KW-1185">Reference proteome</keyword>
<dbReference type="GO" id="GO:0006260">
    <property type="term" value="P:DNA replication"/>
    <property type="evidence" value="ECO:0007669"/>
    <property type="project" value="InterPro"/>
</dbReference>
<reference evidence="2" key="1">
    <citation type="submission" date="2021-03" db="EMBL/GenBank/DDBJ databases">
        <title>Acanthopleuribacteraceae sp. M133.</title>
        <authorList>
            <person name="Wang G."/>
        </authorList>
    </citation>
    <scope>NUCLEOTIDE SEQUENCE</scope>
    <source>
        <strain evidence="2">M133</strain>
    </source>
</reference>
<feature type="compositionally biased region" description="Basic and acidic residues" evidence="1">
    <location>
        <begin position="1"/>
        <end position="13"/>
    </location>
</feature>
<dbReference type="Pfam" id="PF13597">
    <property type="entry name" value="NRDD"/>
    <property type="match status" value="1"/>
</dbReference>
<dbReference type="RefSeq" id="WP_237382993.1">
    <property type="nucleotide sequence ID" value="NZ_CP071793.1"/>
</dbReference>
<evidence type="ECO:0000313" key="2">
    <source>
        <dbReference type="EMBL" id="QTD52895.1"/>
    </source>
</evidence>
<dbReference type="EMBL" id="CP071793">
    <property type="protein sequence ID" value="QTD52895.1"/>
    <property type="molecule type" value="Genomic_DNA"/>
</dbReference>
<dbReference type="KEGG" id="scor:J3U87_10495"/>
<dbReference type="SUPFAM" id="SSF51998">
    <property type="entry name" value="PFL-like glycyl radical enzymes"/>
    <property type="match status" value="1"/>
</dbReference>
<feature type="region of interest" description="Disordered" evidence="1">
    <location>
        <begin position="1"/>
        <end position="21"/>
    </location>
</feature>
<dbReference type="Gene3D" id="3.20.70.20">
    <property type="match status" value="1"/>
</dbReference>
<dbReference type="GO" id="GO:0004748">
    <property type="term" value="F:ribonucleoside-diphosphate reductase activity, thioredoxin disulfide as acceptor"/>
    <property type="evidence" value="ECO:0007669"/>
    <property type="project" value="TreeGrafter"/>
</dbReference>